<reference evidence="8 9" key="1">
    <citation type="submission" date="2018-06" db="EMBL/GenBank/DDBJ databases">
        <authorList>
            <consortium name="Pathogen Informatics"/>
            <person name="Doyle S."/>
        </authorList>
    </citation>
    <scope>NUCLEOTIDE SEQUENCE [LARGE SCALE GENOMIC DNA]</scope>
    <source>
        <strain evidence="8 9">NCTC13093</strain>
    </source>
</reference>
<name>A0A2X0VMZ7_9GAMM</name>
<keyword evidence="4" id="KW-0408">Iron</keyword>
<dbReference type="Gene3D" id="3.20.20.70">
    <property type="entry name" value="Aldolase class I"/>
    <property type="match status" value="1"/>
</dbReference>
<dbReference type="PANTHER" id="PTHR43273">
    <property type="entry name" value="ANAEROBIC SULFATASE-MATURATING ENZYME HOMOLOG ASLB-RELATED"/>
    <property type="match status" value="1"/>
</dbReference>
<dbReference type="InterPro" id="IPR023867">
    <property type="entry name" value="Sulphatase_maturase_rSAM"/>
</dbReference>
<evidence type="ECO:0000313" key="9">
    <source>
        <dbReference type="Proteomes" id="UP000250086"/>
    </source>
</evidence>
<dbReference type="Pfam" id="PF04055">
    <property type="entry name" value="Radical_SAM"/>
    <property type="match status" value="1"/>
</dbReference>
<dbReference type="AlphaFoldDB" id="A0A2X0VMZ7"/>
<organism evidence="8 9">
    <name type="scientific">Anaerobiospirillum thomasii</name>
    <dbReference type="NCBI Taxonomy" id="179995"/>
    <lineage>
        <taxon>Bacteria</taxon>
        <taxon>Pseudomonadati</taxon>
        <taxon>Pseudomonadota</taxon>
        <taxon>Gammaproteobacteria</taxon>
        <taxon>Aeromonadales</taxon>
        <taxon>Succinivibrionaceae</taxon>
        <taxon>Anaerobiospirillum</taxon>
    </lineage>
</organism>
<evidence type="ECO:0000313" key="8">
    <source>
        <dbReference type="EMBL" id="SPT70888.1"/>
    </source>
</evidence>
<evidence type="ECO:0000256" key="4">
    <source>
        <dbReference type="ARBA" id="ARBA00023004"/>
    </source>
</evidence>
<dbReference type="InterPro" id="IPR058240">
    <property type="entry name" value="rSAM_sf"/>
</dbReference>
<gene>
    <name evidence="8" type="primary">ydeM_1</name>
    <name evidence="8" type="ORF">NCTC13093_02312</name>
</gene>
<evidence type="ECO:0000256" key="6">
    <source>
        <dbReference type="ARBA" id="ARBA00023601"/>
    </source>
</evidence>
<dbReference type="GO" id="GO:0046872">
    <property type="term" value="F:metal ion binding"/>
    <property type="evidence" value="ECO:0007669"/>
    <property type="project" value="UniProtKB-KW"/>
</dbReference>
<dbReference type="InterPro" id="IPR023885">
    <property type="entry name" value="4Fe4S-binding_SPASM_dom"/>
</dbReference>
<evidence type="ECO:0000259" key="7">
    <source>
        <dbReference type="Pfam" id="PF04055"/>
    </source>
</evidence>
<protein>
    <submittedName>
        <fullName evidence="8">Anaerobic sulfatase-maturating enzyme homolog YdeM</fullName>
    </submittedName>
</protein>
<dbReference type="GO" id="GO:0016491">
    <property type="term" value="F:oxidoreductase activity"/>
    <property type="evidence" value="ECO:0007669"/>
    <property type="project" value="InterPro"/>
</dbReference>
<keyword evidence="9" id="KW-1185">Reference proteome</keyword>
<proteinExistence type="inferred from homology"/>
<dbReference type="PANTHER" id="PTHR43273:SF3">
    <property type="entry name" value="ANAEROBIC SULFATASE-MATURATING ENZYME HOMOLOG ASLB-RELATED"/>
    <property type="match status" value="1"/>
</dbReference>
<comment type="cofactor">
    <cofactor evidence="1">
        <name>[4Fe-4S] cluster</name>
        <dbReference type="ChEBI" id="CHEBI:49883"/>
    </cofactor>
</comment>
<evidence type="ECO:0000256" key="3">
    <source>
        <dbReference type="ARBA" id="ARBA00022723"/>
    </source>
</evidence>
<keyword evidence="3" id="KW-0479">Metal-binding</keyword>
<feature type="domain" description="Radical SAM core" evidence="7">
    <location>
        <begin position="3"/>
        <end position="109"/>
    </location>
</feature>
<comment type="similarity">
    <text evidence="6">Belongs to the radical SAM superfamily. Anaerobic sulfatase-maturating enzyme family.</text>
</comment>
<accession>A0A2X0VMZ7</accession>
<sequence length="319" mass="36878">MGLDFYKKAIELQNKYKGTKIIENAIQTNGTLLNDKWCEFIKEHNILVGISIDGPKKLHDAYRKNKRNEGTFDEVLRGIDLLKKHKIKFNTLTCINKANYRHGFEVYKFLKNIGSTYMQFSEIIETTPENRDFDAVAVEYNKKQFALEPQDYAIFFKDIFRHWVKYDIGHIVVRQFETFISLVLGHGHLSCVFEDKCCNNFVLEANGDIYECDQAVYEKYKIGNIHTSDITKLEAAKINKVKTTLSSDCLECRYLSLCHGGCPKHRINLNNGVAQTYFCEGYKELFKIMVPYLNAMVSLAQSRIPYVKVKEIADKIASL</sequence>
<dbReference type="Proteomes" id="UP000250086">
    <property type="component" value="Unassembled WGS sequence"/>
</dbReference>
<dbReference type="InterPro" id="IPR013785">
    <property type="entry name" value="Aldolase_TIM"/>
</dbReference>
<evidence type="ECO:0000256" key="2">
    <source>
        <dbReference type="ARBA" id="ARBA00022691"/>
    </source>
</evidence>
<dbReference type="NCBIfam" id="TIGR04085">
    <property type="entry name" value="rSAM_more_4Fe4S"/>
    <property type="match status" value="1"/>
</dbReference>
<evidence type="ECO:0000256" key="1">
    <source>
        <dbReference type="ARBA" id="ARBA00001966"/>
    </source>
</evidence>
<dbReference type="GO" id="GO:0051536">
    <property type="term" value="F:iron-sulfur cluster binding"/>
    <property type="evidence" value="ECO:0007669"/>
    <property type="project" value="UniProtKB-KW"/>
</dbReference>
<keyword evidence="2" id="KW-0949">S-adenosyl-L-methionine</keyword>
<dbReference type="EMBL" id="UAPV01000001">
    <property type="protein sequence ID" value="SPT70888.1"/>
    <property type="molecule type" value="Genomic_DNA"/>
</dbReference>
<evidence type="ECO:0000256" key="5">
    <source>
        <dbReference type="ARBA" id="ARBA00023014"/>
    </source>
</evidence>
<dbReference type="InterPro" id="IPR007197">
    <property type="entry name" value="rSAM"/>
</dbReference>
<dbReference type="SUPFAM" id="SSF102114">
    <property type="entry name" value="Radical SAM enzymes"/>
    <property type="match status" value="1"/>
</dbReference>
<keyword evidence="5" id="KW-0411">Iron-sulfur</keyword>